<sequence>MGISEASFRFGFVVILLGFSLAHLDHETTNTARNEANVKAKTDKSVIGPRLQWLLLGKRSANFDSFRPRRQGRSLDGQDNLGLSSSEIHEALEDFKEEYKRQPPVPRYGRDNNDIRFANLDSLRFRLQGLSLNGQDNLGLSSSEIHEALEDFKEEFKRQPPVPRYGRDNNDIRFANFDRQGRSSDGQDSSRLSPNEIQNALDSIFADTKEEFRRQPPLPRYGRDSSSARSFFRPAPRGGRYKKSLPVGRLMFGDFFSQDGVNQAEDFSL</sequence>
<feature type="region of interest" description="Disordered" evidence="1">
    <location>
        <begin position="208"/>
        <end position="238"/>
    </location>
</feature>
<evidence type="ECO:0000256" key="2">
    <source>
        <dbReference type="SAM" id="SignalP"/>
    </source>
</evidence>
<accession>A0A888YKQ0</accession>
<feature type="chain" id="PRO_5032651179" evidence="2">
    <location>
        <begin position="25"/>
        <end position="269"/>
    </location>
</feature>
<name>A0A888YKQ0_DERRE</name>
<evidence type="ECO:0000256" key="1">
    <source>
        <dbReference type="SAM" id="MobiDB-lite"/>
    </source>
</evidence>
<reference evidence="3" key="2">
    <citation type="journal article" name="Sci. Rep.">
        <title>Identification and functional characterization of the first molluscan neuromedin U receptor in the slug, Deroceras reticulatum.</title>
        <authorList>
            <person name="Ahn S.J."/>
            <person name="Mc Donnell R.J."/>
            <person name="Corcoran J.A."/>
            <person name="Martin R.C."/>
            <person name="Choi M.Y."/>
        </authorList>
    </citation>
    <scope>NUCLEOTIDE SEQUENCE</scope>
</reference>
<reference evidence="3" key="1">
    <citation type="submission" date="2020-09" db="EMBL/GenBank/DDBJ databases">
        <authorList>
            <person name="Ahn S.-J."/>
            <person name="McDonnell R."/>
            <person name="Corcoran J.A."/>
            <person name="Martin R.C."/>
            <person name="Choi M.-Y."/>
        </authorList>
    </citation>
    <scope>NUCLEOTIDE SEQUENCE</scope>
</reference>
<keyword evidence="2" id="KW-0732">Signal</keyword>
<dbReference type="EMBL" id="MW026242">
    <property type="protein sequence ID" value="QRC76232.1"/>
    <property type="molecule type" value="mRNA"/>
</dbReference>
<evidence type="ECO:0000313" key="3">
    <source>
        <dbReference type="EMBL" id="QRC76232.1"/>
    </source>
</evidence>
<proteinExistence type="evidence at transcript level"/>
<organism evidence="3">
    <name type="scientific">Deroceras reticulatum</name>
    <name type="common">Gray garden slug</name>
    <dbReference type="NCBI Taxonomy" id="145610"/>
    <lineage>
        <taxon>Eukaryota</taxon>
        <taxon>Metazoa</taxon>
        <taxon>Spiralia</taxon>
        <taxon>Lophotrochozoa</taxon>
        <taxon>Mollusca</taxon>
        <taxon>Gastropoda</taxon>
        <taxon>Heterobranchia</taxon>
        <taxon>Euthyneura</taxon>
        <taxon>Panpulmonata</taxon>
        <taxon>Eupulmonata</taxon>
        <taxon>Stylommatophora</taxon>
        <taxon>Helicina</taxon>
        <taxon>Limacoidea</taxon>
        <taxon>Agriolimacidae</taxon>
        <taxon>Deroceras</taxon>
    </lineage>
</organism>
<protein>
    <submittedName>
        <fullName evidence="3">Myomodulin 3</fullName>
    </submittedName>
</protein>
<feature type="signal peptide" evidence="2">
    <location>
        <begin position="1"/>
        <end position="24"/>
    </location>
</feature>
<dbReference type="AlphaFoldDB" id="A0A888YKQ0"/>